<accession>A0A8S5TAW4</accession>
<reference evidence="1" key="1">
    <citation type="journal article" date="2021" name="Proc. Natl. Acad. Sci. U.S.A.">
        <title>A Catalog of Tens of Thousands of Viruses from Human Metagenomes Reveals Hidden Associations with Chronic Diseases.</title>
        <authorList>
            <person name="Tisza M.J."/>
            <person name="Buck C.B."/>
        </authorList>
    </citation>
    <scope>NUCLEOTIDE SEQUENCE</scope>
    <source>
        <strain evidence="1">CtwDi18</strain>
    </source>
</reference>
<proteinExistence type="predicted"/>
<dbReference type="EMBL" id="BK032778">
    <property type="protein sequence ID" value="DAF59890.1"/>
    <property type="molecule type" value="Genomic_DNA"/>
</dbReference>
<evidence type="ECO:0000313" key="1">
    <source>
        <dbReference type="EMBL" id="DAF59890.1"/>
    </source>
</evidence>
<sequence>MNERKMLVLYLTGNTYGIKESLKADGFRWSADDNAWYKNFFLNEPNICLEYVKNLADAFETTDGIYAEITGDIDF</sequence>
<organism evidence="1">
    <name type="scientific">Siphoviridae sp. ctwDi18</name>
    <dbReference type="NCBI Taxonomy" id="2827970"/>
    <lineage>
        <taxon>Viruses</taxon>
        <taxon>Duplodnaviria</taxon>
        <taxon>Heunggongvirae</taxon>
        <taxon>Uroviricota</taxon>
        <taxon>Caudoviricetes</taxon>
    </lineage>
</organism>
<protein>
    <submittedName>
        <fullName evidence="1">Uncharacterized protein</fullName>
    </submittedName>
</protein>
<name>A0A8S5TAW4_9CAUD</name>